<dbReference type="PANTHER" id="PTHR30146:SF109">
    <property type="entry name" value="HTH-TYPE TRANSCRIPTIONAL REGULATOR GALS"/>
    <property type="match status" value="1"/>
</dbReference>
<keyword evidence="3" id="KW-0804">Transcription</keyword>
<dbReference type="SUPFAM" id="SSF53822">
    <property type="entry name" value="Periplasmic binding protein-like I"/>
    <property type="match status" value="1"/>
</dbReference>
<dbReference type="PROSITE" id="PS00356">
    <property type="entry name" value="HTH_LACI_1"/>
    <property type="match status" value="1"/>
</dbReference>
<feature type="domain" description="HTH lacI-type" evidence="5">
    <location>
        <begin position="49"/>
        <end position="97"/>
    </location>
</feature>
<dbReference type="PRINTS" id="PR00036">
    <property type="entry name" value="HTHLACI"/>
</dbReference>
<dbReference type="SMART" id="SM00354">
    <property type="entry name" value="HTH_LACI"/>
    <property type="match status" value="1"/>
</dbReference>
<keyword evidence="7" id="KW-1185">Reference proteome</keyword>
<dbReference type="Gene3D" id="1.10.260.40">
    <property type="entry name" value="lambda repressor-like DNA-binding domains"/>
    <property type="match status" value="1"/>
</dbReference>
<proteinExistence type="predicted"/>
<sequence length="404" mass="44704">MQAIFLRKMFNFSAFVAFDGLLLRTMFTKQNRGALSSLFLGIEMASNRRTIRDIAEAAGVSPATVSLVLNGKGGISDETRDKVLEAVKRLNYVPRPAKPIQEVTKEKLRFLKIAKHGHTVNRDHSVFISDYIDGLSAEATRKGYMLEVVSFEGTSISAIAETLMGAPISGVIALGTELSEQDIRLIQSAGVPTVFIDTFFDVLDANFVDMNNEDAVFKALSQFRQQGFERIGFVASHVDTHNFRMRRDAFFKNMVRLGLKAREQDVLSVESTPAGAYADTRALLATGIELAECYFCTNDVIAFGFIRALKEFGVSVPGDVSVIGFDNLPQSATIDPALTTVEVSKRKIGYFAVTVLDDLIRSTEPQPFVKIQVGAELVLRQSHSREENQKVDMRPSSRKAHFQT</sequence>
<dbReference type="EMBL" id="CP117256">
    <property type="protein sequence ID" value="WFR97898.1"/>
    <property type="molecule type" value="Genomic_DNA"/>
</dbReference>
<reference evidence="7" key="2">
    <citation type="journal article" date="2023" name="MicrobiologyOpen">
        <title>Genomics of the tumorigenes clade of the family Rhizobiaceae and description of Rhizobium rhododendri sp. nov.</title>
        <authorList>
            <person name="Kuzmanovic N."/>
            <person name="diCenzo G.C."/>
            <person name="Bunk B."/>
            <person name="Sproeer C."/>
            <person name="Fruehling A."/>
            <person name="Neumann-Schaal M."/>
            <person name="Overmann J."/>
            <person name="Smalla K."/>
        </authorList>
    </citation>
    <scope>NUCLEOTIDE SEQUENCE [LARGE SCALE GENOMIC DNA]</scope>
    <source>
        <strain evidence="7">1078</strain>
        <plasmid evidence="7">pRt1078</plasmid>
    </source>
</reference>
<keyword evidence="6" id="KW-0614">Plasmid</keyword>
<evidence type="ECO:0000256" key="4">
    <source>
        <dbReference type="SAM" id="MobiDB-lite"/>
    </source>
</evidence>
<name>A0AAF1KSR2_9HYPH</name>
<evidence type="ECO:0000313" key="7">
    <source>
        <dbReference type="Proteomes" id="UP000249499"/>
    </source>
</evidence>
<evidence type="ECO:0000313" key="6">
    <source>
        <dbReference type="EMBL" id="WFR97898.1"/>
    </source>
</evidence>
<evidence type="ECO:0000259" key="5">
    <source>
        <dbReference type="PROSITE" id="PS50932"/>
    </source>
</evidence>
<keyword evidence="1" id="KW-0805">Transcription regulation</keyword>
<dbReference type="PROSITE" id="PS50932">
    <property type="entry name" value="HTH_LACI_2"/>
    <property type="match status" value="1"/>
</dbReference>
<dbReference type="RefSeq" id="WP_240538810.1">
    <property type="nucleotide sequence ID" value="NZ_CP117256.1"/>
</dbReference>
<dbReference type="InterPro" id="IPR046335">
    <property type="entry name" value="LacI/GalR-like_sensor"/>
</dbReference>
<reference evidence="6 7" key="1">
    <citation type="journal article" date="2018" name="Sci. Rep.">
        <title>Rhizobium tumorigenes sp. nov., a novel plant tumorigenic bacterium isolated from cane gall tumors on thornless blackberry.</title>
        <authorList>
            <person name="Kuzmanovi N."/>
            <person name="Smalla K."/>
            <person name="Gronow S."/>
            <person name="PuBawska J."/>
        </authorList>
    </citation>
    <scope>NUCLEOTIDE SEQUENCE [LARGE SCALE GENOMIC DNA]</scope>
    <source>
        <strain evidence="6 7">1078</strain>
    </source>
</reference>
<dbReference type="AlphaFoldDB" id="A0AAF1KSR2"/>
<feature type="compositionally biased region" description="Basic and acidic residues" evidence="4">
    <location>
        <begin position="384"/>
        <end position="395"/>
    </location>
</feature>
<gene>
    <name evidence="6" type="ORF">PR017_18535</name>
</gene>
<dbReference type="Pfam" id="PF00356">
    <property type="entry name" value="LacI"/>
    <property type="match status" value="1"/>
</dbReference>
<geneLocation type="plasmid" evidence="6 7">
    <name>pRt1078</name>
</geneLocation>
<dbReference type="Pfam" id="PF13377">
    <property type="entry name" value="Peripla_BP_3"/>
    <property type="match status" value="1"/>
</dbReference>
<keyword evidence="2 6" id="KW-0238">DNA-binding</keyword>
<dbReference type="InterPro" id="IPR000843">
    <property type="entry name" value="HTH_LacI"/>
</dbReference>
<dbReference type="Proteomes" id="UP000249499">
    <property type="component" value="Plasmid pRt1078"/>
</dbReference>
<accession>A0AAF1KSR2</accession>
<dbReference type="CDD" id="cd01392">
    <property type="entry name" value="HTH_LacI"/>
    <property type="match status" value="1"/>
</dbReference>
<dbReference type="PANTHER" id="PTHR30146">
    <property type="entry name" value="LACI-RELATED TRANSCRIPTIONAL REPRESSOR"/>
    <property type="match status" value="1"/>
</dbReference>
<evidence type="ECO:0000256" key="1">
    <source>
        <dbReference type="ARBA" id="ARBA00023015"/>
    </source>
</evidence>
<dbReference type="GO" id="GO:0000976">
    <property type="term" value="F:transcription cis-regulatory region binding"/>
    <property type="evidence" value="ECO:0007669"/>
    <property type="project" value="TreeGrafter"/>
</dbReference>
<dbReference type="Gene3D" id="3.40.50.2300">
    <property type="match status" value="2"/>
</dbReference>
<dbReference type="InterPro" id="IPR010982">
    <property type="entry name" value="Lambda_DNA-bd_dom_sf"/>
</dbReference>
<organism evidence="6 7">
    <name type="scientific">Rhizobium tumorigenes</name>
    <dbReference type="NCBI Taxonomy" id="2041385"/>
    <lineage>
        <taxon>Bacteria</taxon>
        <taxon>Pseudomonadati</taxon>
        <taxon>Pseudomonadota</taxon>
        <taxon>Alphaproteobacteria</taxon>
        <taxon>Hyphomicrobiales</taxon>
        <taxon>Rhizobiaceae</taxon>
        <taxon>Rhizobium/Agrobacterium group</taxon>
        <taxon>Rhizobium</taxon>
    </lineage>
</organism>
<dbReference type="GO" id="GO:0003700">
    <property type="term" value="F:DNA-binding transcription factor activity"/>
    <property type="evidence" value="ECO:0007669"/>
    <property type="project" value="TreeGrafter"/>
</dbReference>
<evidence type="ECO:0000256" key="2">
    <source>
        <dbReference type="ARBA" id="ARBA00023125"/>
    </source>
</evidence>
<dbReference type="SUPFAM" id="SSF47413">
    <property type="entry name" value="lambda repressor-like DNA-binding domains"/>
    <property type="match status" value="1"/>
</dbReference>
<dbReference type="InterPro" id="IPR028082">
    <property type="entry name" value="Peripla_BP_I"/>
</dbReference>
<feature type="region of interest" description="Disordered" evidence="4">
    <location>
        <begin position="384"/>
        <end position="404"/>
    </location>
</feature>
<protein>
    <submittedName>
        <fullName evidence="6">LacI family DNA-binding transcriptional regulator</fullName>
    </submittedName>
</protein>
<dbReference type="KEGG" id="rtu:PR017_18535"/>
<evidence type="ECO:0000256" key="3">
    <source>
        <dbReference type="ARBA" id="ARBA00023163"/>
    </source>
</evidence>